<evidence type="ECO:0000313" key="3">
    <source>
        <dbReference type="EMBL" id="PQO33235.1"/>
    </source>
</evidence>
<sequence length="214" mass="23567">MQRRQFLKTLTTPVVLAPVALTPVALFSTGCGSLMHSERVGQPHSHQIDWKIAALNGLGMLFFFVPGVVAFAVDFYTGAIYLPYDETYPTYQVTSPTTAPTPAQAPNWSPSDMPSTGYEGLPSPPPAPVMQQTSTGVPGTDLRQVQIPRNQINSQTLEHIVSTHTGQQVCLDDPYTRLSVLDKIDGFHQQQQRHETDHGFGSTVRGFFDRLRNA</sequence>
<keyword evidence="2" id="KW-0812">Transmembrane</keyword>
<evidence type="ECO:0000256" key="1">
    <source>
        <dbReference type="SAM" id="MobiDB-lite"/>
    </source>
</evidence>
<organism evidence="3 4">
    <name type="scientific">Blastopirellula marina</name>
    <dbReference type="NCBI Taxonomy" id="124"/>
    <lineage>
        <taxon>Bacteria</taxon>
        <taxon>Pseudomonadati</taxon>
        <taxon>Planctomycetota</taxon>
        <taxon>Planctomycetia</taxon>
        <taxon>Pirellulales</taxon>
        <taxon>Pirellulaceae</taxon>
        <taxon>Blastopirellula</taxon>
    </lineage>
</organism>
<feature type="region of interest" description="Disordered" evidence="1">
    <location>
        <begin position="95"/>
        <end position="124"/>
    </location>
</feature>
<proteinExistence type="predicted"/>
<keyword evidence="2" id="KW-1133">Transmembrane helix</keyword>
<dbReference type="Proteomes" id="UP000240009">
    <property type="component" value="Unassembled WGS sequence"/>
</dbReference>
<dbReference type="OrthoDB" id="6105601at2"/>
<keyword evidence="2" id="KW-0472">Membrane</keyword>
<protein>
    <submittedName>
        <fullName evidence="3">Uncharacterized protein</fullName>
    </submittedName>
</protein>
<dbReference type="RefSeq" id="WP_105352799.1">
    <property type="nucleotide sequence ID" value="NZ_PUIA01000035.1"/>
</dbReference>
<dbReference type="PROSITE" id="PS51257">
    <property type="entry name" value="PROKAR_LIPOPROTEIN"/>
    <property type="match status" value="1"/>
</dbReference>
<feature type="transmembrane region" description="Helical" evidence="2">
    <location>
        <begin position="52"/>
        <end position="73"/>
    </location>
</feature>
<accession>A0A2S8FM38</accession>
<reference evidence="3 4" key="1">
    <citation type="submission" date="2018-02" db="EMBL/GenBank/DDBJ databases">
        <title>Comparative genomes isolates from brazilian mangrove.</title>
        <authorList>
            <person name="Araujo J.E."/>
            <person name="Taketani R.G."/>
            <person name="Silva M.C.P."/>
            <person name="Loureco M.V."/>
            <person name="Andreote F.D."/>
        </authorList>
    </citation>
    <scope>NUCLEOTIDE SEQUENCE [LARGE SCALE GENOMIC DNA]</scope>
    <source>
        <strain evidence="3 4">HEX-2 MGV</strain>
    </source>
</reference>
<gene>
    <name evidence="3" type="ORF">C5Y96_10300</name>
</gene>
<dbReference type="AlphaFoldDB" id="A0A2S8FM38"/>
<comment type="caution">
    <text evidence="3">The sequence shown here is derived from an EMBL/GenBank/DDBJ whole genome shotgun (WGS) entry which is preliminary data.</text>
</comment>
<evidence type="ECO:0000313" key="4">
    <source>
        <dbReference type="Proteomes" id="UP000240009"/>
    </source>
</evidence>
<feature type="compositionally biased region" description="Low complexity" evidence="1">
    <location>
        <begin position="95"/>
        <end position="106"/>
    </location>
</feature>
<name>A0A2S8FM38_9BACT</name>
<dbReference type="EMBL" id="PUIA01000035">
    <property type="protein sequence ID" value="PQO33235.1"/>
    <property type="molecule type" value="Genomic_DNA"/>
</dbReference>
<evidence type="ECO:0000256" key="2">
    <source>
        <dbReference type="SAM" id="Phobius"/>
    </source>
</evidence>